<dbReference type="Pfam" id="PF00069">
    <property type="entry name" value="Pkinase"/>
    <property type="match status" value="1"/>
</dbReference>
<keyword evidence="15" id="KW-1185">Reference proteome</keyword>
<keyword evidence="4" id="KW-0808">Transferase</keyword>
<evidence type="ECO:0000256" key="8">
    <source>
        <dbReference type="ARBA" id="ARBA00023211"/>
    </source>
</evidence>
<dbReference type="GO" id="GO:0005524">
    <property type="term" value="F:ATP binding"/>
    <property type="evidence" value="ECO:0007669"/>
    <property type="project" value="UniProtKB-UniRule"/>
</dbReference>
<evidence type="ECO:0000256" key="3">
    <source>
        <dbReference type="ARBA" id="ARBA00022527"/>
    </source>
</evidence>
<evidence type="ECO:0000256" key="10">
    <source>
        <dbReference type="ARBA" id="ARBA00048679"/>
    </source>
</evidence>
<comment type="catalytic activity">
    <reaction evidence="9">
        <text>L-threonyl-[protein] + ATP = O-phospho-L-threonyl-[protein] + ADP + H(+)</text>
        <dbReference type="Rhea" id="RHEA:46608"/>
        <dbReference type="Rhea" id="RHEA-COMP:11060"/>
        <dbReference type="Rhea" id="RHEA-COMP:11605"/>
        <dbReference type="ChEBI" id="CHEBI:15378"/>
        <dbReference type="ChEBI" id="CHEBI:30013"/>
        <dbReference type="ChEBI" id="CHEBI:30616"/>
        <dbReference type="ChEBI" id="CHEBI:61977"/>
        <dbReference type="ChEBI" id="CHEBI:456216"/>
        <dbReference type="EC" id="2.7.11.1"/>
    </reaction>
</comment>
<evidence type="ECO:0000256" key="7">
    <source>
        <dbReference type="ARBA" id="ARBA00022840"/>
    </source>
</evidence>
<dbReference type="InterPro" id="IPR000719">
    <property type="entry name" value="Prot_kinase_dom"/>
</dbReference>
<proteinExistence type="inferred from homology"/>
<comment type="similarity">
    <text evidence="1">Belongs to the protein kinase superfamily. CAMK Ser/Thr protein kinase family. SNF1 subfamily.</text>
</comment>
<dbReference type="SUPFAM" id="SSF56112">
    <property type="entry name" value="Protein kinase-like (PK-like)"/>
    <property type="match status" value="1"/>
</dbReference>
<dbReference type="InterPro" id="IPR017441">
    <property type="entry name" value="Protein_kinase_ATP_BS"/>
</dbReference>
<dbReference type="Gene3D" id="1.10.510.10">
    <property type="entry name" value="Transferase(Phosphotransferase) domain 1"/>
    <property type="match status" value="1"/>
</dbReference>
<dbReference type="InterPro" id="IPR008271">
    <property type="entry name" value="Ser/Thr_kinase_AS"/>
</dbReference>
<feature type="non-terminal residue" evidence="14">
    <location>
        <position position="1"/>
    </location>
</feature>
<evidence type="ECO:0000256" key="6">
    <source>
        <dbReference type="ARBA" id="ARBA00022777"/>
    </source>
</evidence>
<dbReference type="InterPro" id="IPR011009">
    <property type="entry name" value="Kinase-like_dom_sf"/>
</dbReference>
<keyword evidence="8" id="KW-0464">Manganese</keyword>
<name>A0AA38CLE3_TAXCH</name>
<dbReference type="CDD" id="cd09272">
    <property type="entry name" value="RNase_HI_RT_Ty1"/>
    <property type="match status" value="1"/>
</dbReference>
<dbReference type="FunFam" id="3.30.200.20:FF:000096">
    <property type="entry name" value="Non-specific serine/threonine protein kinase"/>
    <property type="match status" value="1"/>
</dbReference>
<dbReference type="AlphaFoldDB" id="A0AA38CLE3"/>
<evidence type="ECO:0000256" key="4">
    <source>
        <dbReference type="ARBA" id="ARBA00022679"/>
    </source>
</evidence>
<evidence type="ECO:0000259" key="12">
    <source>
        <dbReference type="PROSITE" id="PS50011"/>
    </source>
</evidence>
<comment type="catalytic activity">
    <reaction evidence="10">
        <text>L-seryl-[protein] + ATP = O-phospho-L-seryl-[protein] + ADP + H(+)</text>
        <dbReference type="Rhea" id="RHEA:17989"/>
        <dbReference type="Rhea" id="RHEA-COMP:9863"/>
        <dbReference type="Rhea" id="RHEA-COMP:11604"/>
        <dbReference type="ChEBI" id="CHEBI:15378"/>
        <dbReference type="ChEBI" id="CHEBI:29999"/>
        <dbReference type="ChEBI" id="CHEBI:30616"/>
        <dbReference type="ChEBI" id="CHEBI:83421"/>
        <dbReference type="ChEBI" id="CHEBI:456216"/>
        <dbReference type="EC" id="2.7.11.1"/>
    </reaction>
</comment>
<dbReference type="Gene3D" id="3.30.200.20">
    <property type="entry name" value="Phosphorylase Kinase, domain 1"/>
    <property type="match status" value="1"/>
</dbReference>
<evidence type="ECO:0000313" key="15">
    <source>
        <dbReference type="Proteomes" id="UP000824469"/>
    </source>
</evidence>
<evidence type="ECO:0000313" key="14">
    <source>
        <dbReference type="EMBL" id="KAH9302465.1"/>
    </source>
</evidence>
<dbReference type="PROSITE" id="PS50816">
    <property type="entry name" value="NAF"/>
    <property type="match status" value="1"/>
</dbReference>
<dbReference type="PANTHER" id="PTHR43895:SF123">
    <property type="entry name" value="NON-SPECIFIC SERINE_THREONINE PROTEIN KINASE"/>
    <property type="match status" value="1"/>
</dbReference>
<dbReference type="PROSITE" id="PS00108">
    <property type="entry name" value="PROTEIN_KINASE_ST"/>
    <property type="match status" value="1"/>
</dbReference>
<dbReference type="GO" id="GO:0007165">
    <property type="term" value="P:signal transduction"/>
    <property type="evidence" value="ECO:0007669"/>
    <property type="project" value="InterPro"/>
</dbReference>
<dbReference type="FunFam" id="3.30.310.80:FF:000005">
    <property type="entry name" value="Non-specific serine/threonine protein kinase"/>
    <property type="match status" value="1"/>
</dbReference>
<evidence type="ECO:0000256" key="11">
    <source>
        <dbReference type="PROSITE-ProRule" id="PRU10141"/>
    </source>
</evidence>
<dbReference type="Gene3D" id="3.30.310.80">
    <property type="entry name" value="Kinase associated domain 1, KA1"/>
    <property type="match status" value="1"/>
</dbReference>
<dbReference type="InterPro" id="IPR004041">
    <property type="entry name" value="NAF_dom"/>
</dbReference>
<organism evidence="14 15">
    <name type="scientific">Taxus chinensis</name>
    <name type="common">Chinese yew</name>
    <name type="synonym">Taxus wallichiana var. chinensis</name>
    <dbReference type="NCBI Taxonomy" id="29808"/>
    <lineage>
        <taxon>Eukaryota</taxon>
        <taxon>Viridiplantae</taxon>
        <taxon>Streptophyta</taxon>
        <taxon>Embryophyta</taxon>
        <taxon>Tracheophyta</taxon>
        <taxon>Spermatophyta</taxon>
        <taxon>Pinopsida</taxon>
        <taxon>Pinidae</taxon>
        <taxon>Conifers II</taxon>
        <taxon>Cupressales</taxon>
        <taxon>Taxaceae</taxon>
        <taxon>Taxus</taxon>
    </lineage>
</organism>
<feature type="domain" description="NAF" evidence="13">
    <location>
        <begin position="520"/>
        <end position="544"/>
    </location>
</feature>
<keyword evidence="7 11" id="KW-0067">ATP-binding</keyword>
<comment type="caution">
    <text evidence="14">The sequence shown here is derived from an EMBL/GenBank/DDBJ whole genome shotgun (WGS) entry which is preliminary data.</text>
</comment>
<dbReference type="GO" id="GO:0004674">
    <property type="term" value="F:protein serine/threonine kinase activity"/>
    <property type="evidence" value="ECO:0007669"/>
    <property type="project" value="UniProtKB-KW"/>
</dbReference>
<dbReference type="PANTHER" id="PTHR43895">
    <property type="entry name" value="CALCIUM/CALMODULIN-DEPENDENT PROTEIN KINASE KINASE-RELATED"/>
    <property type="match status" value="1"/>
</dbReference>
<feature type="binding site" evidence="11">
    <location>
        <position position="257"/>
    </location>
    <ligand>
        <name>ATP</name>
        <dbReference type="ChEBI" id="CHEBI:30616"/>
    </ligand>
</feature>
<dbReference type="Proteomes" id="UP000824469">
    <property type="component" value="Unassembled WGS sequence"/>
</dbReference>
<gene>
    <name evidence="14" type="ORF">KI387_014048</name>
</gene>
<keyword evidence="5 11" id="KW-0547">Nucleotide-binding</keyword>
<dbReference type="EC" id="2.7.11.1" evidence="2"/>
<accession>A0AA38CLE3</accession>
<evidence type="ECO:0000256" key="5">
    <source>
        <dbReference type="ARBA" id="ARBA00022741"/>
    </source>
</evidence>
<dbReference type="InterPro" id="IPR018451">
    <property type="entry name" value="NAF/FISL_domain"/>
</dbReference>
<evidence type="ECO:0000256" key="1">
    <source>
        <dbReference type="ARBA" id="ARBA00006234"/>
    </source>
</evidence>
<dbReference type="PROSITE" id="PS00107">
    <property type="entry name" value="PROTEIN_KINASE_ATP"/>
    <property type="match status" value="1"/>
</dbReference>
<keyword evidence="3" id="KW-0723">Serine/threonine-protein kinase</keyword>
<protein>
    <recommendedName>
        <fullName evidence="2">non-specific serine/threonine protein kinase</fullName>
        <ecNumber evidence="2">2.7.11.1</ecNumber>
    </recommendedName>
</protein>
<dbReference type="EMBL" id="JAHRHJ020000009">
    <property type="protein sequence ID" value="KAH9302465.1"/>
    <property type="molecule type" value="Genomic_DNA"/>
</dbReference>
<dbReference type="CDD" id="cd12195">
    <property type="entry name" value="CIPK_C"/>
    <property type="match status" value="1"/>
</dbReference>
<feature type="domain" description="Protein kinase" evidence="12">
    <location>
        <begin position="228"/>
        <end position="483"/>
    </location>
</feature>
<evidence type="ECO:0000256" key="9">
    <source>
        <dbReference type="ARBA" id="ARBA00047899"/>
    </source>
</evidence>
<dbReference type="FunFam" id="1.10.510.10:FF:000279">
    <property type="entry name" value="Non-specific serine/threonine protein kinase"/>
    <property type="match status" value="1"/>
</dbReference>
<dbReference type="Pfam" id="PF03822">
    <property type="entry name" value="NAF"/>
    <property type="match status" value="1"/>
</dbReference>
<keyword evidence="6" id="KW-0418">Kinase</keyword>
<reference evidence="14 15" key="1">
    <citation type="journal article" date="2021" name="Nat. Plants">
        <title>The Taxus genome provides insights into paclitaxel biosynthesis.</title>
        <authorList>
            <person name="Xiong X."/>
            <person name="Gou J."/>
            <person name="Liao Q."/>
            <person name="Li Y."/>
            <person name="Zhou Q."/>
            <person name="Bi G."/>
            <person name="Li C."/>
            <person name="Du R."/>
            <person name="Wang X."/>
            <person name="Sun T."/>
            <person name="Guo L."/>
            <person name="Liang H."/>
            <person name="Lu P."/>
            <person name="Wu Y."/>
            <person name="Zhang Z."/>
            <person name="Ro D.K."/>
            <person name="Shang Y."/>
            <person name="Huang S."/>
            <person name="Yan J."/>
        </authorList>
    </citation>
    <scope>NUCLEOTIDE SEQUENCE [LARGE SCALE GENOMIC DNA]</scope>
    <source>
        <strain evidence="14">Ta-2019</strain>
    </source>
</reference>
<evidence type="ECO:0000259" key="13">
    <source>
        <dbReference type="PROSITE" id="PS50816"/>
    </source>
</evidence>
<sequence length="630" mass="71695">MSKVPYSSAIGSLMYAMVCTRPDIAHVVGDVSRFMSDPGKEHWQSVKWILWYLRGTMGTIFCYSGSDTTLRGYVDLDMVGDVDSRRSTTGYIYTVGGTAVSWISQLQKLVALSTMEAEYVVATEVSKEMIWLQQLLKELGHKQEECKMHSDSQSVIHLAKNSAFHSKTKHIQLRYHFIRTALEEDKLKLEKIHTSQNPADMMTKVVTRDKLKLCSALMQTVKTRVGKYELGRTLGEGAFSKVRVARNMDTGERVAIKVHDKQRVLQNKMIERIKREISTMQLIKHPNVVQLHEVMASKTKIYIVLEFVTGGELLDKINDLGRLKEDEARRYFQQLINAVDYCHSRGVYHRDLKPENLLLDTFGDLKVSDFGFSALSRDTRKDGLLHTTCGTPNYVAPEVISGKGYDGTTADLWSCGVILFVLMAGYFPFDESNIIALYRKINKAEFKIPKQLSPGAKNIISRILDPNPRTRITMADILKDEWFRKGYKPPKFPKEDVIMYDIHDIFSDSEEYLVMEKKETQVVLRNAFELISMSQGLDLGTLFEKPMGIVKREKRFISKKSCIEILSKIEEAVTPLGFNVEKQNHKMKLKSVKAGRKGNLAIATEVVEVAPLLVMVNFRKDAGDTLEFQE</sequence>
<dbReference type="SMART" id="SM00220">
    <property type="entry name" value="S_TKc"/>
    <property type="match status" value="1"/>
</dbReference>
<evidence type="ECO:0000256" key="2">
    <source>
        <dbReference type="ARBA" id="ARBA00012513"/>
    </source>
</evidence>
<dbReference type="PROSITE" id="PS50011">
    <property type="entry name" value="PROTEIN_KINASE_DOM"/>
    <property type="match status" value="1"/>
</dbReference>